<evidence type="ECO:0000313" key="1">
    <source>
        <dbReference type="EMBL" id="KHM53027.1"/>
    </source>
</evidence>
<keyword evidence="2" id="KW-1185">Reference proteome</keyword>
<evidence type="ECO:0000313" key="2">
    <source>
        <dbReference type="Proteomes" id="UP000030993"/>
    </source>
</evidence>
<accession>A0A0B2K4M7</accession>
<reference evidence="1 2" key="1">
    <citation type="journal article" date="2013" name="PLoS ONE">
        <title>Identification and characterization of three novel lipases belonging to families II and V from Anaerovibrio lipolyticus 5ST.</title>
        <authorList>
            <person name="Prive F."/>
            <person name="Kaderbhai N.N."/>
            <person name="Girdwood S."/>
            <person name="Worgan H.J."/>
            <person name="Pinloche E."/>
            <person name="Scollan N.D."/>
            <person name="Huws S.A."/>
            <person name="Newbold C.J."/>
        </authorList>
    </citation>
    <scope>NUCLEOTIDE SEQUENCE [LARGE SCALE GENOMIC DNA]</scope>
    <source>
        <strain evidence="1 2">5S</strain>
    </source>
</reference>
<dbReference type="STRING" id="82374.NZ47_01300"/>
<dbReference type="AlphaFoldDB" id="A0A0B2K4M7"/>
<dbReference type="Proteomes" id="UP000030993">
    <property type="component" value="Unassembled WGS sequence"/>
</dbReference>
<proteinExistence type="predicted"/>
<sequence length="82" mass="9335">MDNGIVLFAFRHAISRKGMVLASVTNYICDHIEELPNDLLEEIACEVNMAYDDMKATNIPGYLAAKRLVTAIKRELYNEEEE</sequence>
<dbReference type="RefSeq" id="WP_039205900.1">
    <property type="nucleotide sequence ID" value="NZ_JSCE01000023.1"/>
</dbReference>
<dbReference type="EMBL" id="JSCE01000023">
    <property type="protein sequence ID" value="KHM53027.1"/>
    <property type="molecule type" value="Genomic_DNA"/>
</dbReference>
<gene>
    <name evidence="1" type="ORF">NZ47_01300</name>
</gene>
<comment type="caution">
    <text evidence="1">The sequence shown here is derived from an EMBL/GenBank/DDBJ whole genome shotgun (WGS) entry which is preliminary data.</text>
</comment>
<name>A0A0B2K4M7_9FIRM</name>
<protein>
    <submittedName>
        <fullName evidence="1">Uncharacterized protein</fullName>
    </submittedName>
</protein>
<organism evidence="1 2">
    <name type="scientific">Anaerovibrio lipolyticus</name>
    <dbReference type="NCBI Taxonomy" id="82374"/>
    <lineage>
        <taxon>Bacteria</taxon>
        <taxon>Bacillati</taxon>
        <taxon>Bacillota</taxon>
        <taxon>Negativicutes</taxon>
        <taxon>Selenomonadales</taxon>
        <taxon>Selenomonadaceae</taxon>
        <taxon>Anaerovibrio</taxon>
    </lineage>
</organism>